<evidence type="ECO:0008006" key="4">
    <source>
        <dbReference type="Google" id="ProtNLM"/>
    </source>
</evidence>
<name>A0ABQ1R3K9_9FLAO</name>
<feature type="signal peptide" evidence="1">
    <location>
        <begin position="1"/>
        <end position="24"/>
    </location>
</feature>
<evidence type="ECO:0000313" key="3">
    <source>
        <dbReference type="Proteomes" id="UP000625780"/>
    </source>
</evidence>
<dbReference type="NCBIfam" id="TIGR04131">
    <property type="entry name" value="Bac_Flav_CTERM"/>
    <property type="match status" value="1"/>
</dbReference>
<organism evidence="2 3">
    <name type="scientific">Muriicola marianensis</name>
    <dbReference type="NCBI Taxonomy" id="1324801"/>
    <lineage>
        <taxon>Bacteria</taxon>
        <taxon>Pseudomonadati</taxon>
        <taxon>Bacteroidota</taxon>
        <taxon>Flavobacteriia</taxon>
        <taxon>Flavobacteriales</taxon>
        <taxon>Flavobacteriaceae</taxon>
        <taxon>Muriicola</taxon>
    </lineage>
</organism>
<dbReference type="EMBL" id="BMFH01000002">
    <property type="protein sequence ID" value="GGD57019.1"/>
    <property type="molecule type" value="Genomic_DNA"/>
</dbReference>
<dbReference type="InterPro" id="IPR013783">
    <property type="entry name" value="Ig-like_fold"/>
</dbReference>
<proteinExistence type="predicted"/>
<dbReference type="Gene3D" id="2.60.40.10">
    <property type="entry name" value="Immunoglobulins"/>
    <property type="match status" value="3"/>
</dbReference>
<accession>A0ABQ1R3K9</accession>
<keyword evidence="3" id="KW-1185">Reference proteome</keyword>
<protein>
    <recommendedName>
        <fullName evidence="4">T9SS type B sorting domain-containing protein</fullName>
    </recommendedName>
</protein>
<comment type="caution">
    <text evidence="2">The sequence shown here is derived from an EMBL/GenBank/DDBJ whole genome shotgun (WGS) entry which is preliminary data.</text>
</comment>
<reference evidence="3" key="1">
    <citation type="journal article" date="2019" name="Int. J. Syst. Evol. Microbiol.">
        <title>The Global Catalogue of Microorganisms (GCM) 10K type strain sequencing project: providing services to taxonomists for standard genome sequencing and annotation.</title>
        <authorList>
            <consortium name="The Broad Institute Genomics Platform"/>
            <consortium name="The Broad Institute Genome Sequencing Center for Infectious Disease"/>
            <person name="Wu L."/>
            <person name="Ma J."/>
        </authorList>
    </citation>
    <scope>NUCLEOTIDE SEQUENCE [LARGE SCALE GENOMIC DNA]</scope>
    <source>
        <strain evidence="3">CGMCC 1.12606</strain>
    </source>
</reference>
<evidence type="ECO:0000313" key="2">
    <source>
        <dbReference type="EMBL" id="GGD57019.1"/>
    </source>
</evidence>
<keyword evidence="1" id="KW-0732">Signal</keyword>
<sequence>MQYSWKGFVITSFSVLLFGLNAFGQTCPSPVLTSPLNGAVNVPVDADISWNQVPNVPGYIISLGTTPGGTDILDQNFVGSATTYNPPVGLPENTTIYVTITLFDFQNGNIEIPCESESFTTASITEAPACAQLNIPTNGQTDVNPATNLRWGYVLGAIGYRLTIGTSPGGGEILPSTVLGNVLSYDPPAEFPPNTVIYVRLTAYNLIGDATSCTDFSFTTSELAALPGCTSLISPLDGATNVPVTPILEWTPVPGATGYRITVGNSPFTAEVLDNVAFPPVTQTGILELEANRTFFITIVPFNDAGEAIGCQQESFTTLQGCGPFFDPMTGDLITLNPVIDIPDTISTCASEFPLVYISPDVADGFRWFRIDVNGNEALISDTQTVSFPGPGSYRYEAYTLIPQSGNLECPTSRIITVVSSEIPEITSVNITEQANGIRIVVNAAGSGDYEYAIDNSNGPYQDSNVFTNIAYGTHTLYVRDKNGCGIAEEQIVQDLTLEGFPKFFSPNGDGINDYWQYIPPEFAGDITLVSIEIFNRYGQFLVRIDPSSRGWDGTINGMDLPASDYWYRARSSTDREMTGHFALKR</sequence>
<gene>
    <name evidence="2" type="ORF">GCM10011361_24440</name>
</gene>
<dbReference type="Proteomes" id="UP000625780">
    <property type="component" value="Unassembled WGS sequence"/>
</dbReference>
<feature type="chain" id="PRO_5046494186" description="T9SS type B sorting domain-containing protein" evidence="1">
    <location>
        <begin position="25"/>
        <end position="586"/>
    </location>
</feature>
<dbReference type="Pfam" id="PF13585">
    <property type="entry name" value="CHU_C"/>
    <property type="match status" value="1"/>
</dbReference>
<dbReference type="InterPro" id="IPR026341">
    <property type="entry name" value="T9SS_type_B"/>
</dbReference>
<evidence type="ECO:0000256" key="1">
    <source>
        <dbReference type="SAM" id="SignalP"/>
    </source>
</evidence>